<dbReference type="PANTHER" id="PTHR28180">
    <property type="entry name" value="CONSERVED MITOCHONDRIAL PROTEIN-RELATED"/>
    <property type="match status" value="1"/>
</dbReference>
<sequence>MSKLSPALKQLINAPFAKPSYTVVNPSTLTPTISKLASEARDHGVSTPAWLTFSTATAMTMNAPSAMTLLWDTAQKQDRSLNPVLTAELQREVGLKCISFNGIPRSINCLGAFYSALPEDVRTKLSNKPTREFKTDNIEQRKNDGLGLWDSVYYGFERKLLSKLGQSHPDLPVHIIHGHYASLLSNPSRHTYVDGEEKPRETHVGRVLTSLVAIACLRAQTGVGPQVVSHVFGLRKAYERGDAEAEGEVEVQGGKWLSSEEGNAWLLGWIDELVKGIGTMQEGDAEMTQSSGGTSFAPGLGKAKL</sequence>
<evidence type="ECO:0000256" key="1">
    <source>
        <dbReference type="SAM" id="MobiDB-lite"/>
    </source>
</evidence>
<dbReference type="EMBL" id="JAKLMC020000024">
    <property type="protein sequence ID" value="KAK5950784.1"/>
    <property type="molecule type" value="Genomic_DNA"/>
</dbReference>
<dbReference type="Proteomes" id="UP001316803">
    <property type="component" value="Unassembled WGS sequence"/>
</dbReference>
<feature type="region of interest" description="Disordered" evidence="1">
    <location>
        <begin position="284"/>
        <end position="305"/>
    </location>
</feature>
<evidence type="ECO:0008006" key="4">
    <source>
        <dbReference type="Google" id="ProtNLM"/>
    </source>
</evidence>
<dbReference type="InterPro" id="IPR052999">
    <property type="entry name" value="PTS1_Protein"/>
</dbReference>
<dbReference type="Gene3D" id="1.20.1290.10">
    <property type="entry name" value="AhpD-like"/>
    <property type="match status" value="1"/>
</dbReference>
<dbReference type="InterPro" id="IPR029032">
    <property type="entry name" value="AhpD-like"/>
</dbReference>
<keyword evidence="3" id="KW-1185">Reference proteome</keyword>
<name>A0AAN8EAQ6_9EURO</name>
<dbReference type="AlphaFoldDB" id="A0AAN8EAQ6"/>
<accession>A0AAN8EAQ6</accession>
<evidence type="ECO:0000313" key="3">
    <source>
        <dbReference type="Proteomes" id="UP001316803"/>
    </source>
</evidence>
<evidence type="ECO:0000313" key="2">
    <source>
        <dbReference type="EMBL" id="KAK5950784.1"/>
    </source>
</evidence>
<reference evidence="2 3" key="1">
    <citation type="submission" date="2022-12" db="EMBL/GenBank/DDBJ databases">
        <title>Genomic features and morphological characterization of a novel Knufia sp. strain isolated from spacecraft assembly facility.</title>
        <authorList>
            <person name="Teixeira M."/>
            <person name="Chander A.M."/>
            <person name="Stajich J.E."/>
            <person name="Venkateswaran K."/>
        </authorList>
    </citation>
    <scope>NUCLEOTIDE SEQUENCE [LARGE SCALE GENOMIC DNA]</scope>
    <source>
        <strain evidence="2 3">FJI-L2-BK-P2</strain>
    </source>
</reference>
<gene>
    <name evidence="2" type="ORF">OHC33_008167</name>
</gene>
<dbReference type="PANTHER" id="PTHR28180:SF2">
    <property type="entry name" value="PEROXISOMAL PROTEIN 2"/>
    <property type="match status" value="1"/>
</dbReference>
<proteinExistence type="predicted"/>
<organism evidence="2 3">
    <name type="scientific">Knufia fluminis</name>
    <dbReference type="NCBI Taxonomy" id="191047"/>
    <lineage>
        <taxon>Eukaryota</taxon>
        <taxon>Fungi</taxon>
        <taxon>Dikarya</taxon>
        <taxon>Ascomycota</taxon>
        <taxon>Pezizomycotina</taxon>
        <taxon>Eurotiomycetes</taxon>
        <taxon>Chaetothyriomycetidae</taxon>
        <taxon>Chaetothyriales</taxon>
        <taxon>Trichomeriaceae</taxon>
        <taxon>Knufia</taxon>
    </lineage>
</organism>
<comment type="caution">
    <text evidence="2">The sequence shown here is derived from an EMBL/GenBank/DDBJ whole genome shotgun (WGS) entry which is preliminary data.</text>
</comment>
<protein>
    <recommendedName>
        <fullName evidence="4">Dol-P-Man:Man(5)GlcNAc(2)-PP-Dol alpha-1,3-mannosyltransferase</fullName>
    </recommendedName>
</protein>